<proteinExistence type="predicted"/>
<sequence>MALTAEWSRSWTGGRRVRSSSPSATEGRGSRVWDRCWPCREFEPSTTKDPPPCRTAMHVDSVESSNASFRWCDS</sequence>
<gene>
    <name evidence="2" type="ORF">TNCV_3606031</name>
</gene>
<organism evidence="2 3">
    <name type="scientific">Trichonephila clavipes</name>
    <name type="common">Golden silk orbweaver</name>
    <name type="synonym">Nephila clavipes</name>
    <dbReference type="NCBI Taxonomy" id="2585209"/>
    <lineage>
        <taxon>Eukaryota</taxon>
        <taxon>Metazoa</taxon>
        <taxon>Ecdysozoa</taxon>
        <taxon>Arthropoda</taxon>
        <taxon>Chelicerata</taxon>
        <taxon>Arachnida</taxon>
        <taxon>Araneae</taxon>
        <taxon>Araneomorphae</taxon>
        <taxon>Entelegynae</taxon>
        <taxon>Araneoidea</taxon>
        <taxon>Nephilidae</taxon>
        <taxon>Trichonephila</taxon>
    </lineage>
</organism>
<dbReference type="AlphaFoldDB" id="A0A8X6V6P9"/>
<accession>A0A8X6V6P9</accession>
<dbReference type="EMBL" id="BMAU01021183">
    <property type="protein sequence ID" value="GFX95144.1"/>
    <property type="molecule type" value="Genomic_DNA"/>
</dbReference>
<protein>
    <submittedName>
        <fullName evidence="2">Uncharacterized protein</fullName>
    </submittedName>
</protein>
<name>A0A8X6V6P9_TRICX</name>
<evidence type="ECO:0000313" key="3">
    <source>
        <dbReference type="Proteomes" id="UP000887159"/>
    </source>
</evidence>
<evidence type="ECO:0000256" key="1">
    <source>
        <dbReference type="SAM" id="MobiDB-lite"/>
    </source>
</evidence>
<dbReference type="Proteomes" id="UP000887159">
    <property type="component" value="Unassembled WGS sequence"/>
</dbReference>
<comment type="caution">
    <text evidence="2">The sequence shown here is derived from an EMBL/GenBank/DDBJ whole genome shotgun (WGS) entry which is preliminary data.</text>
</comment>
<feature type="region of interest" description="Disordered" evidence="1">
    <location>
        <begin position="1"/>
        <end position="31"/>
    </location>
</feature>
<reference evidence="2" key="1">
    <citation type="submission" date="2020-08" db="EMBL/GenBank/DDBJ databases">
        <title>Multicomponent nature underlies the extraordinary mechanical properties of spider dragline silk.</title>
        <authorList>
            <person name="Kono N."/>
            <person name="Nakamura H."/>
            <person name="Mori M."/>
            <person name="Yoshida Y."/>
            <person name="Ohtoshi R."/>
            <person name="Malay A.D."/>
            <person name="Moran D.A.P."/>
            <person name="Tomita M."/>
            <person name="Numata K."/>
            <person name="Arakawa K."/>
        </authorList>
    </citation>
    <scope>NUCLEOTIDE SEQUENCE</scope>
</reference>
<keyword evidence="3" id="KW-1185">Reference proteome</keyword>
<evidence type="ECO:0000313" key="2">
    <source>
        <dbReference type="EMBL" id="GFX95144.1"/>
    </source>
</evidence>